<keyword evidence="3" id="KW-1185">Reference proteome</keyword>
<feature type="region of interest" description="Disordered" evidence="1">
    <location>
        <begin position="59"/>
        <end position="134"/>
    </location>
</feature>
<dbReference type="Pfam" id="PF12223">
    <property type="entry name" value="DUF3602"/>
    <property type="match status" value="1"/>
</dbReference>
<evidence type="ECO:0000313" key="3">
    <source>
        <dbReference type="Proteomes" id="UP000298493"/>
    </source>
</evidence>
<dbReference type="AlphaFoldDB" id="A0A4Z1NZJ8"/>
<dbReference type="InterPro" id="IPR022024">
    <property type="entry name" value="DUF3602"/>
</dbReference>
<dbReference type="InterPro" id="IPR053203">
    <property type="entry name" value="Cisplatin_resist-associated"/>
</dbReference>
<dbReference type="OrthoDB" id="2537432at2759"/>
<dbReference type="PANTHER" id="PTHR34693:SF3">
    <property type="match status" value="1"/>
</dbReference>
<protein>
    <submittedName>
        <fullName evidence="2">Gb</fullName>
    </submittedName>
</protein>
<evidence type="ECO:0000313" key="2">
    <source>
        <dbReference type="EMBL" id="TID17022.1"/>
    </source>
</evidence>
<comment type="caution">
    <text evidence="2">The sequence shown here is derived from an EMBL/GenBank/DDBJ whole genome shotgun (WGS) entry which is preliminary data.</text>
</comment>
<accession>A0A4Z1NZJ8</accession>
<dbReference type="Proteomes" id="UP000298493">
    <property type="component" value="Unassembled WGS sequence"/>
</dbReference>
<dbReference type="EMBL" id="SNSC02000017">
    <property type="protein sequence ID" value="TID17022.1"/>
    <property type="molecule type" value="Genomic_DNA"/>
</dbReference>
<gene>
    <name evidence="2" type="ORF">E6O75_ATG09788</name>
</gene>
<organism evidence="2 3">
    <name type="scientific">Venturia nashicola</name>
    <dbReference type="NCBI Taxonomy" id="86259"/>
    <lineage>
        <taxon>Eukaryota</taxon>
        <taxon>Fungi</taxon>
        <taxon>Dikarya</taxon>
        <taxon>Ascomycota</taxon>
        <taxon>Pezizomycotina</taxon>
        <taxon>Dothideomycetes</taxon>
        <taxon>Pleosporomycetidae</taxon>
        <taxon>Venturiales</taxon>
        <taxon>Venturiaceae</taxon>
        <taxon>Venturia</taxon>
    </lineage>
</organism>
<name>A0A4Z1NZJ8_9PEZI</name>
<evidence type="ECO:0000256" key="1">
    <source>
        <dbReference type="SAM" id="MobiDB-lite"/>
    </source>
</evidence>
<reference evidence="2 3" key="1">
    <citation type="submission" date="2019-04" db="EMBL/GenBank/DDBJ databases">
        <title>High contiguity whole genome sequence and gene annotation resource for two Venturia nashicola isolates.</title>
        <authorList>
            <person name="Prokchorchik M."/>
            <person name="Won K."/>
            <person name="Lee Y."/>
            <person name="Choi E.D."/>
            <person name="Segonzac C."/>
            <person name="Sohn K.H."/>
        </authorList>
    </citation>
    <scope>NUCLEOTIDE SEQUENCE [LARGE SCALE GENOMIC DNA]</scope>
    <source>
        <strain evidence="2 3">PRI2</strain>
    </source>
</reference>
<sequence length="159" mass="16674">MAERASTPVHFTGRGGKFLKARYLPLSVITNQIPGAGNAGRDAGVSYVDAGIKREGIQGQSVDGDFSAGRGGAGNMVESPRIGAVDGRRGSQDIIPDQNIVEGHPDFHTGRGGGGNVHREKYGGHTSDPNKPSFIEKIKDTVIPHHKEKKVEGAAPPTA</sequence>
<proteinExistence type="predicted"/>
<dbReference type="PANTHER" id="PTHR34693">
    <property type="entry name" value="PROTEIN PAR32"/>
    <property type="match status" value="1"/>
</dbReference>